<evidence type="ECO:0000256" key="2">
    <source>
        <dbReference type="ARBA" id="ARBA00022679"/>
    </source>
</evidence>
<keyword evidence="6" id="KW-1185">Reference proteome</keyword>
<name>A0A1Q3DYP2_LENED</name>
<proteinExistence type="inferred from homology"/>
<dbReference type="PANTHER" id="PTHR10509">
    <property type="entry name" value="O-METHYLTRANSFERASE-RELATED"/>
    <property type="match status" value="1"/>
</dbReference>
<sequence>MIISRIISPFNAMDKFNAATSVIDWTKSDAYHNSFLIPKDEVMEFALKNSIDKGLPDIAVSPAQGKLLNLLAQSVGAKHILEVGTLGGYSSIWMGRALPKDGKLITLEINETHAKVAGENFAKAGLGDKCEVILGPAYESMIGLRPKIPFDLVFIDADKRSYPKYFAEAKRLVKKGGVIIVDNVVRYGQVNDMSVNDPDTVGIRELLAYIKQDKEVEATTIATVGERAFDGFLYAIRK</sequence>
<dbReference type="SUPFAM" id="SSF53335">
    <property type="entry name" value="S-adenosyl-L-methionine-dependent methyltransferases"/>
    <property type="match status" value="1"/>
</dbReference>
<evidence type="ECO:0000313" key="5">
    <source>
        <dbReference type="EMBL" id="GAW00128.1"/>
    </source>
</evidence>
<dbReference type="GO" id="GO:0032259">
    <property type="term" value="P:methylation"/>
    <property type="evidence" value="ECO:0007669"/>
    <property type="project" value="UniProtKB-KW"/>
</dbReference>
<dbReference type="Gene3D" id="3.40.50.150">
    <property type="entry name" value="Vaccinia Virus protein VP39"/>
    <property type="match status" value="1"/>
</dbReference>
<accession>A0A1Q3DYP2</accession>
<dbReference type="Pfam" id="PF01596">
    <property type="entry name" value="Methyltransf_3"/>
    <property type="match status" value="1"/>
</dbReference>
<dbReference type="STRING" id="5353.A0A1Q3DYP2"/>
<dbReference type="InterPro" id="IPR002935">
    <property type="entry name" value="SAM_O-MeTrfase"/>
</dbReference>
<keyword evidence="2 5" id="KW-0808">Transferase</keyword>
<evidence type="ECO:0000256" key="4">
    <source>
        <dbReference type="ARBA" id="ARBA00023453"/>
    </source>
</evidence>
<dbReference type="InterPro" id="IPR029063">
    <property type="entry name" value="SAM-dependent_MTases_sf"/>
</dbReference>
<organism evidence="5 6">
    <name type="scientific">Lentinula edodes</name>
    <name type="common">Shiitake mushroom</name>
    <name type="synonym">Lentinus edodes</name>
    <dbReference type="NCBI Taxonomy" id="5353"/>
    <lineage>
        <taxon>Eukaryota</taxon>
        <taxon>Fungi</taxon>
        <taxon>Dikarya</taxon>
        <taxon>Basidiomycota</taxon>
        <taxon>Agaricomycotina</taxon>
        <taxon>Agaricomycetes</taxon>
        <taxon>Agaricomycetidae</taxon>
        <taxon>Agaricales</taxon>
        <taxon>Marasmiineae</taxon>
        <taxon>Omphalotaceae</taxon>
        <taxon>Lentinula</taxon>
    </lineage>
</organism>
<evidence type="ECO:0000256" key="3">
    <source>
        <dbReference type="ARBA" id="ARBA00022691"/>
    </source>
</evidence>
<evidence type="ECO:0000313" key="6">
    <source>
        <dbReference type="Proteomes" id="UP000188533"/>
    </source>
</evidence>
<dbReference type="GO" id="GO:0008757">
    <property type="term" value="F:S-adenosylmethionine-dependent methyltransferase activity"/>
    <property type="evidence" value="ECO:0007669"/>
    <property type="project" value="TreeGrafter"/>
</dbReference>
<dbReference type="AlphaFoldDB" id="A0A1Q3DYP2"/>
<comment type="similarity">
    <text evidence="4">Belongs to the class I-like SAM-binding methyltransferase superfamily. Cation-dependent O-methyltransferase family.</text>
</comment>
<reference evidence="5 6" key="1">
    <citation type="submission" date="2016-08" db="EMBL/GenBank/DDBJ databases">
        <authorList>
            <consortium name="Lentinula edodes genome sequencing consortium"/>
            <person name="Sakamoto Y."/>
            <person name="Nakade K."/>
            <person name="Sato S."/>
            <person name="Yoshida Y."/>
            <person name="Miyazaki K."/>
            <person name="Natsume S."/>
            <person name="Konno N."/>
        </authorList>
    </citation>
    <scope>NUCLEOTIDE SEQUENCE [LARGE SCALE GENOMIC DNA]</scope>
    <source>
        <strain evidence="5 6">NBRC 111202</strain>
    </source>
</reference>
<gene>
    <name evidence="5" type="ORF">LENED_001624</name>
</gene>
<dbReference type="InterPro" id="IPR050362">
    <property type="entry name" value="Cation-dep_OMT"/>
</dbReference>
<keyword evidence="3" id="KW-0949">S-adenosyl-L-methionine</keyword>
<dbReference type="EMBL" id="BDGU01000027">
    <property type="protein sequence ID" value="GAW00128.1"/>
    <property type="molecule type" value="Genomic_DNA"/>
</dbReference>
<dbReference type="Proteomes" id="UP000188533">
    <property type="component" value="Unassembled WGS sequence"/>
</dbReference>
<protein>
    <submittedName>
        <fullName evidence="5">O-methyltransferase family 3 protein</fullName>
    </submittedName>
</protein>
<dbReference type="GO" id="GO:0008171">
    <property type="term" value="F:O-methyltransferase activity"/>
    <property type="evidence" value="ECO:0007669"/>
    <property type="project" value="InterPro"/>
</dbReference>
<keyword evidence="1 5" id="KW-0489">Methyltransferase</keyword>
<reference evidence="5 6" key="2">
    <citation type="submission" date="2017-02" db="EMBL/GenBank/DDBJ databases">
        <title>A genome survey and senescence transcriptome analysis in Lentinula edodes.</title>
        <authorList>
            <person name="Sakamoto Y."/>
            <person name="Nakade K."/>
            <person name="Sato S."/>
            <person name="Yoshida Y."/>
            <person name="Miyazaki K."/>
            <person name="Natsume S."/>
            <person name="Konno N."/>
        </authorList>
    </citation>
    <scope>NUCLEOTIDE SEQUENCE [LARGE SCALE GENOMIC DNA]</scope>
    <source>
        <strain evidence="5 6">NBRC 111202</strain>
    </source>
</reference>
<dbReference type="CDD" id="cd02440">
    <property type="entry name" value="AdoMet_MTases"/>
    <property type="match status" value="1"/>
</dbReference>
<dbReference type="PANTHER" id="PTHR10509:SF14">
    <property type="entry name" value="CAFFEOYL-COA O-METHYLTRANSFERASE 3-RELATED"/>
    <property type="match status" value="1"/>
</dbReference>
<evidence type="ECO:0000256" key="1">
    <source>
        <dbReference type="ARBA" id="ARBA00022603"/>
    </source>
</evidence>
<dbReference type="PROSITE" id="PS51682">
    <property type="entry name" value="SAM_OMT_I"/>
    <property type="match status" value="1"/>
</dbReference>
<comment type="caution">
    <text evidence="5">The sequence shown here is derived from an EMBL/GenBank/DDBJ whole genome shotgun (WGS) entry which is preliminary data.</text>
</comment>